<dbReference type="GO" id="GO:0008168">
    <property type="term" value="F:methyltransferase activity"/>
    <property type="evidence" value="ECO:0007669"/>
    <property type="project" value="UniProtKB-KW"/>
</dbReference>
<evidence type="ECO:0000313" key="4">
    <source>
        <dbReference type="Proteomes" id="UP000035618"/>
    </source>
</evidence>
<dbReference type="OMA" id="FNWLMPY"/>
<reference evidence="3 4" key="1">
    <citation type="journal article" date="2015" name="BMC Microbiol.">
        <title>Lactobacillus ruminis strains cluster according to their mammalian gut source.</title>
        <authorList>
            <person name="O' Donnell M.M."/>
            <person name="Harris H.M."/>
            <person name="Lynch D.B."/>
            <person name="Ross R.P."/>
            <person name="O'Toole P.W."/>
        </authorList>
    </citation>
    <scope>NUCLEOTIDE SEQUENCE [LARGE SCALE GENOMIC DNA]</scope>
    <source>
        <strain evidence="3 4">ATCC 27780</strain>
    </source>
</reference>
<proteinExistence type="predicted"/>
<dbReference type="PIRSF" id="PIRSF004553">
    <property type="entry name" value="CHP00095"/>
    <property type="match status" value="1"/>
</dbReference>
<evidence type="ECO:0000256" key="2">
    <source>
        <dbReference type="ARBA" id="ARBA00022679"/>
    </source>
</evidence>
<gene>
    <name evidence="3" type="ORF">LRB_525</name>
</gene>
<dbReference type="NCBIfam" id="TIGR00095">
    <property type="entry name" value="16S rRNA (guanine(966)-N(2))-methyltransferase RsmD"/>
    <property type="match status" value="1"/>
</dbReference>
<dbReference type="InterPro" id="IPR004398">
    <property type="entry name" value="RNA_MeTrfase_RsmD"/>
</dbReference>
<comment type="caution">
    <text evidence="3">The sequence shown here is derived from an EMBL/GenBank/DDBJ whole genome shotgun (WGS) entry which is preliminary data.</text>
</comment>
<dbReference type="SUPFAM" id="SSF53335">
    <property type="entry name" value="S-adenosyl-L-methionine-dependent methyltransferases"/>
    <property type="match status" value="1"/>
</dbReference>
<dbReference type="AlphaFoldDB" id="A0A0G8G8N8"/>
<dbReference type="Gene3D" id="3.40.50.150">
    <property type="entry name" value="Vaccinia Virus protein VP39"/>
    <property type="match status" value="1"/>
</dbReference>
<dbReference type="Proteomes" id="UP000035618">
    <property type="component" value="Unassembled WGS sequence"/>
</dbReference>
<dbReference type="InterPro" id="IPR029063">
    <property type="entry name" value="SAM-dependent_MTases_sf"/>
</dbReference>
<dbReference type="EMBL" id="JHAJ01000028">
    <property type="protein sequence ID" value="KLA46879.1"/>
    <property type="molecule type" value="Genomic_DNA"/>
</dbReference>
<evidence type="ECO:0000256" key="1">
    <source>
        <dbReference type="ARBA" id="ARBA00022603"/>
    </source>
</evidence>
<dbReference type="GO" id="GO:0031167">
    <property type="term" value="P:rRNA methylation"/>
    <property type="evidence" value="ECO:0007669"/>
    <property type="project" value="InterPro"/>
</dbReference>
<dbReference type="Pfam" id="PF03602">
    <property type="entry name" value="Cons_hypoth95"/>
    <property type="match status" value="1"/>
</dbReference>
<protein>
    <submittedName>
        <fullName evidence="3">Methyltransferase</fullName>
    </submittedName>
</protein>
<dbReference type="PANTHER" id="PTHR43542:SF1">
    <property type="entry name" value="METHYLTRANSFERASE"/>
    <property type="match status" value="1"/>
</dbReference>
<sequence length="196" mass="21958">MRVVAGEFGGRRLKAVPGMKTRPTTDKVKESMFNIIGPYLNGGNVLDLFGGSGGLSIEAVSRGADSATLIDRQYQAIKTINENIEVTKSKEKFRIIKGDTNKVIFKLAKESKRFDYVFLDPPYKKQEIVKLLGEIFELRLLNKGALIICETDQEANLPEELTGYEFIKKSDYGITELTFYRYLGGEQHEGHISGNV</sequence>
<dbReference type="CDD" id="cd02440">
    <property type="entry name" value="AdoMet_MTases"/>
    <property type="match status" value="1"/>
</dbReference>
<organism evidence="3 4">
    <name type="scientific">Ligilactobacillus ruminis</name>
    <dbReference type="NCBI Taxonomy" id="1623"/>
    <lineage>
        <taxon>Bacteria</taxon>
        <taxon>Bacillati</taxon>
        <taxon>Bacillota</taxon>
        <taxon>Bacilli</taxon>
        <taxon>Lactobacillales</taxon>
        <taxon>Lactobacillaceae</taxon>
        <taxon>Ligilactobacillus</taxon>
    </lineage>
</organism>
<keyword evidence="1 3" id="KW-0489">Methyltransferase</keyword>
<evidence type="ECO:0000313" key="3">
    <source>
        <dbReference type="EMBL" id="KLA46879.1"/>
    </source>
</evidence>
<dbReference type="RefSeq" id="WP_003694312.1">
    <property type="nucleotide sequence ID" value="NZ_CABKOX010000001.1"/>
</dbReference>
<dbReference type="GeneID" id="29803010"/>
<dbReference type="PANTHER" id="PTHR43542">
    <property type="entry name" value="METHYLTRANSFERASE"/>
    <property type="match status" value="1"/>
</dbReference>
<dbReference type="InterPro" id="IPR002052">
    <property type="entry name" value="DNA_methylase_N6_adenine_CS"/>
</dbReference>
<dbReference type="GO" id="GO:0003676">
    <property type="term" value="F:nucleic acid binding"/>
    <property type="evidence" value="ECO:0007669"/>
    <property type="project" value="InterPro"/>
</dbReference>
<dbReference type="PROSITE" id="PS00092">
    <property type="entry name" value="N6_MTASE"/>
    <property type="match status" value="1"/>
</dbReference>
<keyword evidence="2 3" id="KW-0808">Transferase</keyword>
<name>A0A0G8G8N8_9LACO</name>
<accession>A0A0G8G8N8</accession>